<dbReference type="EMBL" id="SNRY01006363">
    <property type="protein sequence ID" value="KAA6312762.1"/>
    <property type="molecule type" value="Genomic_DNA"/>
</dbReference>
<keyword evidence="3" id="KW-0067">ATP-binding</keyword>
<dbReference type="Gene3D" id="3.40.50.1380">
    <property type="entry name" value="Methylglyoxal synthase-like domain"/>
    <property type="match status" value="1"/>
</dbReference>
<dbReference type="SUPFAM" id="SSF56059">
    <property type="entry name" value="Glutathione synthetase ATP-binding domain-like"/>
    <property type="match status" value="1"/>
</dbReference>
<dbReference type="GO" id="GO:0006541">
    <property type="term" value="P:glutamine metabolic process"/>
    <property type="evidence" value="ECO:0007669"/>
    <property type="project" value="TreeGrafter"/>
</dbReference>
<evidence type="ECO:0000256" key="2">
    <source>
        <dbReference type="ARBA" id="ARBA00022741"/>
    </source>
</evidence>
<gene>
    <name evidence="5" type="ORF">EZS27_036359</name>
</gene>
<organism evidence="5">
    <name type="scientific">termite gut metagenome</name>
    <dbReference type="NCBI Taxonomy" id="433724"/>
    <lineage>
        <taxon>unclassified sequences</taxon>
        <taxon>metagenomes</taxon>
        <taxon>organismal metagenomes</taxon>
    </lineage>
</organism>
<dbReference type="InterPro" id="IPR036914">
    <property type="entry name" value="MGS-like_dom_sf"/>
</dbReference>
<dbReference type="GO" id="GO:0004088">
    <property type="term" value="F:carbamoyl-phosphate synthase (glutamine-hydrolyzing) activity"/>
    <property type="evidence" value="ECO:0007669"/>
    <property type="project" value="UniProtKB-EC"/>
</dbReference>
<evidence type="ECO:0000256" key="1">
    <source>
        <dbReference type="ARBA" id="ARBA00022598"/>
    </source>
</evidence>
<dbReference type="PROSITE" id="PS51855">
    <property type="entry name" value="MGS"/>
    <property type="match status" value="1"/>
</dbReference>
<evidence type="ECO:0000313" key="5">
    <source>
        <dbReference type="EMBL" id="KAA6312762.1"/>
    </source>
</evidence>
<dbReference type="EC" id="6.3.5.5" evidence="5"/>
<keyword evidence="1 5" id="KW-0436">Ligase</keyword>
<dbReference type="Pfam" id="PF02142">
    <property type="entry name" value="MGS"/>
    <property type="match status" value="1"/>
</dbReference>
<feature type="domain" description="MGS-like" evidence="4">
    <location>
        <begin position="90"/>
        <end position="227"/>
    </location>
</feature>
<reference evidence="5" key="1">
    <citation type="submission" date="2019-03" db="EMBL/GenBank/DDBJ databases">
        <title>Single cell metagenomics reveals metabolic interactions within the superorganism composed of flagellate Streblomastix strix and complex community of Bacteroidetes bacteria on its surface.</title>
        <authorList>
            <person name="Treitli S.C."/>
            <person name="Kolisko M."/>
            <person name="Husnik F."/>
            <person name="Keeling P."/>
            <person name="Hampl V."/>
        </authorList>
    </citation>
    <scope>NUCLEOTIDE SEQUENCE</scope>
    <source>
        <strain evidence="5">STM</strain>
    </source>
</reference>
<protein>
    <submittedName>
        <fullName evidence="5">Carbamoyl-phosphate synthase large chain</fullName>
        <ecNumber evidence="5">6.3.5.5</ecNumber>
    </submittedName>
</protein>
<name>A0A5J4PUH0_9ZZZZ</name>
<evidence type="ECO:0000259" key="4">
    <source>
        <dbReference type="PROSITE" id="PS51855"/>
    </source>
</evidence>
<dbReference type="PANTHER" id="PTHR11405">
    <property type="entry name" value="CARBAMOYLTRANSFERASE FAMILY MEMBER"/>
    <property type="match status" value="1"/>
</dbReference>
<feature type="non-terminal residue" evidence="5">
    <location>
        <position position="1"/>
    </location>
</feature>
<dbReference type="GO" id="GO:0005524">
    <property type="term" value="F:ATP binding"/>
    <property type="evidence" value="ECO:0007669"/>
    <property type="project" value="UniProtKB-KW"/>
</dbReference>
<dbReference type="CDD" id="cd01423">
    <property type="entry name" value="MGS_CPS_I_III"/>
    <property type="match status" value="1"/>
</dbReference>
<dbReference type="PANTHER" id="PTHR11405:SF53">
    <property type="entry name" value="CARBAMOYL-PHOSPHATE SYNTHASE [AMMONIA], MITOCHONDRIAL"/>
    <property type="match status" value="1"/>
</dbReference>
<dbReference type="SMART" id="SM00851">
    <property type="entry name" value="MGS"/>
    <property type="match status" value="1"/>
</dbReference>
<proteinExistence type="predicted"/>
<comment type="caution">
    <text evidence="5">The sequence shown here is derived from an EMBL/GenBank/DDBJ whole genome shotgun (WGS) entry which is preliminary data.</text>
</comment>
<dbReference type="InterPro" id="IPR011607">
    <property type="entry name" value="MGS-like_dom"/>
</dbReference>
<dbReference type="AlphaFoldDB" id="A0A5J4PUH0"/>
<dbReference type="SUPFAM" id="SSF52335">
    <property type="entry name" value="Methylglyoxal synthase-like"/>
    <property type="match status" value="1"/>
</dbReference>
<dbReference type="Gene3D" id="3.30.470.20">
    <property type="entry name" value="ATP-grasp fold, B domain"/>
    <property type="match status" value="1"/>
</dbReference>
<dbReference type="GO" id="GO:0005737">
    <property type="term" value="C:cytoplasm"/>
    <property type="evidence" value="ECO:0007669"/>
    <property type="project" value="TreeGrafter"/>
</dbReference>
<sequence length="227" mass="25063">SRSFPFVSKVLKINFIELATKVMLGLPVEKPSKNLFELDYVGIKASQFSFNRLQKADPVLGVDMASTGEVGCIGADTSCAVLKAMLSVGYRIPKNNILLSTGTPKQKADMVDAARMLVNKGYKLYATGGTHNTLSESGIESTLVYWPDEDKQPQALDMLRKKEIDMVVNIPKNLTEGELSNGYKIRRTAIDLNIPLITNARLASAFINAFCTMDIDDIAIMSWDEYK</sequence>
<evidence type="ECO:0000256" key="3">
    <source>
        <dbReference type="ARBA" id="ARBA00022840"/>
    </source>
</evidence>
<keyword evidence="2" id="KW-0547">Nucleotide-binding</keyword>
<accession>A0A5J4PUH0</accession>